<dbReference type="AlphaFoldDB" id="A0A2M7QE57"/>
<dbReference type="InterPro" id="IPR038657">
    <property type="entry name" value="Ribosomal_bL19_sf"/>
</dbReference>
<dbReference type="SUPFAM" id="SSF50104">
    <property type="entry name" value="Translation proteins SH3-like domain"/>
    <property type="match status" value="1"/>
</dbReference>
<comment type="similarity">
    <text evidence="1 4">Belongs to the bacterial ribosomal protein bL19 family.</text>
</comment>
<evidence type="ECO:0000313" key="6">
    <source>
        <dbReference type="Proteomes" id="UP000230108"/>
    </source>
</evidence>
<dbReference type="EMBL" id="PFLF01000007">
    <property type="protein sequence ID" value="PIY69515.1"/>
    <property type="molecule type" value="Genomic_DNA"/>
</dbReference>
<protein>
    <recommendedName>
        <fullName evidence="4">50S ribosomal protein L19</fullName>
    </recommendedName>
</protein>
<keyword evidence="2 5" id="KW-0689">Ribosomal protein</keyword>
<dbReference type="PANTHER" id="PTHR15680:SF9">
    <property type="entry name" value="LARGE RIBOSOMAL SUBUNIT PROTEIN BL19M"/>
    <property type="match status" value="1"/>
</dbReference>
<comment type="function">
    <text evidence="4">This protein is located at the 30S-50S ribosomal subunit interface and may play a role in the structure and function of the aminoacyl-tRNA binding site.</text>
</comment>
<proteinExistence type="inferred from homology"/>
<comment type="caution">
    <text evidence="5">The sequence shown here is derived from an EMBL/GenBank/DDBJ whole genome shotgun (WGS) entry which is preliminary data.</text>
</comment>
<dbReference type="GO" id="GO:0022625">
    <property type="term" value="C:cytosolic large ribosomal subunit"/>
    <property type="evidence" value="ECO:0007669"/>
    <property type="project" value="TreeGrafter"/>
</dbReference>
<evidence type="ECO:0000256" key="1">
    <source>
        <dbReference type="ARBA" id="ARBA00005781"/>
    </source>
</evidence>
<gene>
    <name evidence="5" type="ORF">COY90_00250</name>
</gene>
<evidence type="ECO:0000313" key="5">
    <source>
        <dbReference type="EMBL" id="PIY69515.1"/>
    </source>
</evidence>
<evidence type="ECO:0000256" key="3">
    <source>
        <dbReference type="ARBA" id="ARBA00023274"/>
    </source>
</evidence>
<sequence>MANVTKYKDMNLHIGDTLSVTYKLIEGDKTRQQIFKGILLKIAGKEKVTRNITVRKISKIGLGVERIIPLESPNLVGIKVEKVSNSKKAKLYFLRNLTEAEVRRKLYSEKK</sequence>
<evidence type="ECO:0000256" key="4">
    <source>
        <dbReference type="RuleBase" id="RU000559"/>
    </source>
</evidence>
<evidence type="ECO:0000256" key="2">
    <source>
        <dbReference type="ARBA" id="ARBA00022980"/>
    </source>
</evidence>
<keyword evidence="3 4" id="KW-0687">Ribonucleoprotein</keyword>
<reference evidence="6" key="1">
    <citation type="submission" date="2017-09" db="EMBL/GenBank/DDBJ databases">
        <title>Depth-based differentiation of microbial function through sediment-hosted aquifers and enrichment of novel symbionts in the deep terrestrial subsurface.</title>
        <authorList>
            <person name="Probst A.J."/>
            <person name="Ladd B."/>
            <person name="Jarett J.K."/>
            <person name="Geller-Mcgrath D.E."/>
            <person name="Sieber C.M.K."/>
            <person name="Emerson J.B."/>
            <person name="Anantharaman K."/>
            <person name="Thomas B.C."/>
            <person name="Malmstrom R."/>
            <person name="Stieglmeier M."/>
            <person name="Klingl A."/>
            <person name="Woyke T."/>
            <person name="Ryan C.M."/>
            <person name="Banfield J.F."/>
        </authorList>
    </citation>
    <scope>NUCLEOTIDE SEQUENCE [LARGE SCALE GENOMIC DNA]</scope>
</reference>
<accession>A0A2M7QE57</accession>
<dbReference type="InterPro" id="IPR008991">
    <property type="entry name" value="Translation_prot_SH3-like_sf"/>
</dbReference>
<dbReference type="Proteomes" id="UP000230108">
    <property type="component" value="Unassembled WGS sequence"/>
</dbReference>
<dbReference type="PANTHER" id="PTHR15680">
    <property type="entry name" value="RIBOSOMAL PROTEIN L19"/>
    <property type="match status" value="1"/>
</dbReference>
<dbReference type="Pfam" id="PF01245">
    <property type="entry name" value="Ribosomal_L19"/>
    <property type="match status" value="1"/>
</dbReference>
<dbReference type="GO" id="GO:0003735">
    <property type="term" value="F:structural constituent of ribosome"/>
    <property type="evidence" value="ECO:0007669"/>
    <property type="project" value="InterPro"/>
</dbReference>
<dbReference type="PRINTS" id="PR00061">
    <property type="entry name" value="RIBOSOMALL19"/>
</dbReference>
<dbReference type="InterPro" id="IPR001857">
    <property type="entry name" value="Ribosomal_bL19"/>
</dbReference>
<dbReference type="Gene3D" id="2.30.30.790">
    <property type="match status" value="1"/>
</dbReference>
<organism evidence="5 6">
    <name type="scientific">Candidatus Roizmanbacteria bacterium CG_4_10_14_0_8_um_filter_39_9</name>
    <dbReference type="NCBI Taxonomy" id="1974829"/>
    <lineage>
        <taxon>Bacteria</taxon>
        <taxon>Candidatus Roizmaniibacteriota</taxon>
    </lineage>
</organism>
<dbReference type="GO" id="GO:0006412">
    <property type="term" value="P:translation"/>
    <property type="evidence" value="ECO:0007669"/>
    <property type="project" value="InterPro"/>
</dbReference>
<name>A0A2M7QE57_9BACT</name>